<accession>A0A183DWY5</accession>
<name>A0A183DWY5_9BILA</name>
<keyword evidence="2" id="KW-1185">Reference proteome</keyword>
<dbReference type="Proteomes" id="UP000271098">
    <property type="component" value="Unassembled WGS sequence"/>
</dbReference>
<evidence type="ECO:0000313" key="3">
    <source>
        <dbReference type="WBParaSite" id="GPUH_0001324101-mRNA-1"/>
    </source>
</evidence>
<protein>
    <submittedName>
        <fullName evidence="3">PUA domain-containing protein</fullName>
    </submittedName>
</protein>
<organism evidence="3">
    <name type="scientific">Gongylonema pulchrum</name>
    <dbReference type="NCBI Taxonomy" id="637853"/>
    <lineage>
        <taxon>Eukaryota</taxon>
        <taxon>Metazoa</taxon>
        <taxon>Ecdysozoa</taxon>
        <taxon>Nematoda</taxon>
        <taxon>Chromadorea</taxon>
        <taxon>Rhabditida</taxon>
        <taxon>Spirurina</taxon>
        <taxon>Spiruromorpha</taxon>
        <taxon>Spiruroidea</taxon>
        <taxon>Gongylonematidae</taxon>
        <taxon>Gongylonema</taxon>
    </lineage>
</organism>
<gene>
    <name evidence="1" type="ORF">GPUH_LOCUS13226</name>
</gene>
<reference evidence="1 2" key="2">
    <citation type="submission" date="2018-11" db="EMBL/GenBank/DDBJ databases">
        <authorList>
            <consortium name="Pathogen Informatics"/>
        </authorList>
    </citation>
    <scope>NUCLEOTIDE SEQUENCE [LARGE SCALE GENOMIC DNA]</scope>
</reference>
<dbReference type="WBParaSite" id="GPUH_0001324101-mRNA-1">
    <property type="protein sequence ID" value="GPUH_0001324101-mRNA-1"/>
    <property type="gene ID" value="GPUH_0001324101"/>
</dbReference>
<sequence length="161" mass="17852">MARVCPTVAVHHLSKAKREETERRKGKRISSIIIRVQKLAKDNKPDPENKLVGRRLTAEVICEGVPMPALIVSGAMVPLITPEALQRISAVSGREMIKRIWKRDDAVIRDASGHQMALLGTVKVQIKWGGISKPVTMSVDGWQRDSELLLLGTNALEQCKE</sequence>
<dbReference type="EMBL" id="UYRT01080025">
    <property type="protein sequence ID" value="VDN21880.1"/>
    <property type="molecule type" value="Genomic_DNA"/>
</dbReference>
<evidence type="ECO:0000313" key="1">
    <source>
        <dbReference type="EMBL" id="VDN21880.1"/>
    </source>
</evidence>
<dbReference type="AlphaFoldDB" id="A0A183DWY5"/>
<reference evidence="3" key="1">
    <citation type="submission" date="2016-06" db="UniProtKB">
        <authorList>
            <consortium name="WormBaseParasite"/>
        </authorList>
    </citation>
    <scope>IDENTIFICATION</scope>
</reference>
<proteinExistence type="predicted"/>
<evidence type="ECO:0000313" key="2">
    <source>
        <dbReference type="Proteomes" id="UP000271098"/>
    </source>
</evidence>